<dbReference type="EMBL" id="JARBDR010000918">
    <property type="protein sequence ID" value="KAJ8302388.1"/>
    <property type="molecule type" value="Genomic_DNA"/>
</dbReference>
<dbReference type="InterPro" id="IPR007123">
    <property type="entry name" value="Gelsolin-like_dom"/>
</dbReference>
<dbReference type="InterPro" id="IPR029006">
    <property type="entry name" value="ADF-H/Gelsolin-like_dom_sf"/>
</dbReference>
<reference evidence="2 3" key="1">
    <citation type="submission" date="2022-12" db="EMBL/GenBank/DDBJ databases">
        <title>Chromosome-level genome of Tegillarca granosa.</title>
        <authorList>
            <person name="Kim J."/>
        </authorList>
    </citation>
    <scope>NUCLEOTIDE SEQUENCE [LARGE SCALE GENOMIC DNA]</scope>
    <source>
        <strain evidence="2">Teg-2019</strain>
        <tissue evidence="2">Adductor muscle</tissue>
    </source>
</reference>
<feature type="domain" description="Gelsolin-like" evidence="1">
    <location>
        <begin position="195"/>
        <end position="258"/>
    </location>
</feature>
<dbReference type="Gene3D" id="3.40.20.10">
    <property type="entry name" value="Severin"/>
    <property type="match status" value="5"/>
</dbReference>
<dbReference type="PANTHER" id="PTHR11977:SF130">
    <property type="entry name" value="SEVERIN"/>
    <property type="match status" value="1"/>
</dbReference>
<accession>A0ABQ9EAK2</accession>
<dbReference type="InterPro" id="IPR007122">
    <property type="entry name" value="Villin/Gelsolin"/>
</dbReference>
<feature type="domain" description="Gelsolin-like" evidence="1">
    <location>
        <begin position="516"/>
        <end position="578"/>
    </location>
</feature>
<dbReference type="Pfam" id="PF00626">
    <property type="entry name" value="Gelsolin"/>
    <property type="match status" value="5"/>
</dbReference>
<sequence>MNQHEIVRCKCTGDIMSGLRKQKQYDWKDSNLALFGSDTEKQVKKESAEQEPAWKNAGKKVGLQIWRIVKFKVCDWPLVTYGKFYDGDSYIILNTYKEEGSDQLQYDVHFWIGKYSSQDEYGTAAYKTVELDTYLDDVPIQHREVQGHESELFKSYFESLTYLHGGAESGFNHVTEKEYKPRLLHFHGDRRKVYVNEVPCSRDRLLSGDVFILDLGLTLYQWNGSGSNKDERFKALQYFQKLKSERPGKAKAETIDEESISDEHPFYKYLNESETEEFDDAEDFSTVDKEKELFRLSDASGKLEFKKEKTGEVKIADFDSSDVFILDTKDQLFVWIGKGTSSNERKNAMTYAHNYLMRTNDPVKPVSCIKEKKKSAKQEAAWFGAGQNPGLQIWRIVKFEVTEWPKEEYGKFYDGDSYIVLSTYHKGNHQKLNYDVHVWIGKYSTPDEYGTACYKTAELDTFLGDVPVQHREVQGHESARFRYLHGGADSGFRHVTPEKYEPRLLHFHGDKYGVKMTEVPRIRSKLDSTDVYILDLGLKIYQWNGNGSNFHERTKALKYLLELRDERPGKVETETTDEETISTKHDFYSHLSEELSSQEEDFDDSPQQEVTVSKELYRKVYRLNVYLSVRHIIILKYAYDSFF</sequence>
<proteinExistence type="predicted"/>
<evidence type="ECO:0000313" key="3">
    <source>
        <dbReference type="Proteomes" id="UP001217089"/>
    </source>
</evidence>
<feature type="domain" description="Gelsolin-like" evidence="1">
    <location>
        <begin position="306"/>
        <end position="376"/>
    </location>
</feature>
<protein>
    <recommendedName>
        <fullName evidence="1">Gelsolin-like domain-containing protein</fullName>
    </recommendedName>
</protein>
<dbReference type="CDD" id="cd11290">
    <property type="entry name" value="gelsolin_S1_like"/>
    <property type="match status" value="2"/>
</dbReference>
<name>A0ABQ9EAK2_TEGGR</name>
<dbReference type="SUPFAM" id="SSF55753">
    <property type="entry name" value="Actin depolymerizing proteins"/>
    <property type="match status" value="5"/>
</dbReference>
<dbReference type="Proteomes" id="UP001217089">
    <property type="component" value="Unassembled WGS sequence"/>
</dbReference>
<keyword evidence="3" id="KW-1185">Reference proteome</keyword>
<dbReference type="SMART" id="SM00262">
    <property type="entry name" value="GEL"/>
    <property type="match status" value="5"/>
</dbReference>
<feature type="domain" description="Gelsolin-like" evidence="1">
    <location>
        <begin position="77"/>
        <end position="153"/>
    </location>
</feature>
<feature type="domain" description="Gelsolin-like" evidence="1">
    <location>
        <begin position="405"/>
        <end position="482"/>
    </location>
</feature>
<dbReference type="PRINTS" id="PR00597">
    <property type="entry name" value="GELSOLIN"/>
</dbReference>
<comment type="caution">
    <text evidence="2">The sequence shown here is derived from an EMBL/GenBank/DDBJ whole genome shotgun (WGS) entry which is preliminary data.</text>
</comment>
<evidence type="ECO:0000313" key="2">
    <source>
        <dbReference type="EMBL" id="KAJ8302388.1"/>
    </source>
</evidence>
<gene>
    <name evidence="2" type="ORF">KUTeg_021375</name>
</gene>
<evidence type="ECO:0000259" key="1">
    <source>
        <dbReference type="Pfam" id="PF00626"/>
    </source>
</evidence>
<dbReference type="PANTHER" id="PTHR11977">
    <property type="entry name" value="VILLIN"/>
    <property type="match status" value="1"/>
</dbReference>
<organism evidence="2 3">
    <name type="scientific">Tegillarca granosa</name>
    <name type="common">Malaysian cockle</name>
    <name type="synonym">Anadara granosa</name>
    <dbReference type="NCBI Taxonomy" id="220873"/>
    <lineage>
        <taxon>Eukaryota</taxon>
        <taxon>Metazoa</taxon>
        <taxon>Spiralia</taxon>
        <taxon>Lophotrochozoa</taxon>
        <taxon>Mollusca</taxon>
        <taxon>Bivalvia</taxon>
        <taxon>Autobranchia</taxon>
        <taxon>Pteriomorphia</taxon>
        <taxon>Arcoida</taxon>
        <taxon>Arcoidea</taxon>
        <taxon>Arcidae</taxon>
        <taxon>Tegillarca</taxon>
    </lineage>
</organism>
<dbReference type="CDD" id="cd11289">
    <property type="entry name" value="gelsolin_S2_like"/>
    <property type="match status" value="1"/>
</dbReference>